<dbReference type="AlphaFoldDB" id="A0AA38KYB0"/>
<proteinExistence type="predicted"/>
<dbReference type="EMBL" id="MU793433">
    <property type="protein sequence ID" value="KAJ3783158.1"/>
    <property type="molecule type" value="Genomic_DNA"/>
</dbReference>
<comment type="caution">
    <text evidence="1">The sequence shown here is derived from an EMBL/GenBank/DDBJ whole genome shotgun (WGS) entry which is preliminary data.</text>
</comment>
<evidence type="ECO:0000313" key="1">
    <source>
        <dbReference type="EMBL" id="KAJ3783158.1"/>
    </source>
</evidence>
<evidence type="ECO:0000313" key="2">
    <source>
        <dbReference type="Proteomes" id="UP001163798"/>
    </source>
</evidence>
<name>A0AA38KYB0_9AGAR</name>
<reference evidence="1" key="1">
    <citation type="submission" date="2022-08" db="EMBL/GenBank/DDBJ databases">
        <authorList>
            <consortium name="DOE Joint Genome Institute"/>
            <person name="Min B."/>
            <person name="Riley R."/>
            <person name="Sierra-Patev S."/>
            <person name="Naranjo-Ortiz M."/>
            <person name="Looney B."/>
            <person name="Konkel Z."/>
            <person name="Slot J.C."/>
            <person name="Sakamoto Y."/>
            <person name="Steenwyk J.L."/>
            <person name="Rokas A."/>
            <person name="Carro J."/>
            <person name="Camarero S."/>
            <person name="Ferreira P."/>
            <person name="Molpeceres G."/>
            <person name="Ruiz-Duenas F.J."/>
            <person name="Serrano A."/>
            <person name="Henrissat B."/>
            <person name="Drula E."/>
            <person name="Hughes K.W."/>
            <person name="Mata J.L."/>
            <person name="Ishikawa N.K."/>
            <person name="Vargas-Isla R."/>
            <person name="Ushijima S."/>
            <person name="Smith C.A."/>
            <person name="Ahrendt S."/>
            <person name="Andreopoulos W."/>
            <person name="He G."/>
            <person name="Labutti K."/>
            <person name="Lipzen A."/>
            <person name="Ng V."/>
            <person name="Sandor L."/>
            <person name="Barry K."/>
            <person name="Martinez A.T."/>
            <person name="Xiao Y."/>
            <person name="Gibbons J.G."/>
            <person name="Terashima K."/>
            <person name="Hibbett D.S."/>
            <person name="Grigoriev I.V."/>
        </authorList>
    </citation>
    <scope>NUCLEOTIDE SEQUENCE</scope>
    <source>
        <strain evidence="1">TFB10291</strain>
    </source>
</reference>
<protein>
    <submittedName>
        <fullName evidence="1">Uncharacterized protein</fullName>
    </submittedName>
</protein>
<sequence>MLLSTSWSDAELSPLPLKLLNLEMLSPPADICPPDTLSPLDEVSFLECFSPLASTPFQPDSEDFIEKISASNENKCFVHCETMDKNKHIKDYKPPGLRNALQLSPEPDVVLSCWQTDSTFSFDDCMREASYDDESSTSHVCDDAPRQQIIKPIVAPSPVHSLQQWLEELEEMVDSLVEEDDY</sequence>
<gene>
    <name evidence="1" type="ORF">GGU10DRAFT_389274</name>
</gene>
<dbReference type="Proteomes" id="UP001163798">
    <property type="component" value="Unassembled WGS sequence"/>
</dbReference>
<keyword evidence="2" id="KW-1185">Reference proteome</keyword>
<accession>A0AA38KYB0</accession>
<organism evidence="1 2">
    <name type="scientific">Lentinula aff. detonsa</name>
    <dbReference type="NCBI Taxonomy" id="2804958"/>
    <lineage>
        <taxon>Eukaryota</taxon>
        <taxon>Fungi</taxon>
        <taxon>Dikarya</taxon>
        <taxon>Basidiomycota</taxon>
        <taxon>Agaricomycotina</taxon>
        <taxon>Agaricomycetes</taxon>
        <taxon>Agaricomycetidae</taxon>
        <taxon>Agaricales</taxon>
        <taxon>Marasmiineae</taxon>
        <taxon>Omphalotaceae</taxon>
        <taxon>Lentinula</taxon>
    </lineage>
</organism>